<keyword evidence="4" id="KW-1185">Reference proteome</keyword>
<dbReference type="AlphaFoldDB" id="A0A1B9IFC7"/>
<gene>
    <name evidence="3" type="ORF">L486_08179</name>
</gene>
<feature type="compositionally biased region" description="Basic and acidic residues" evidence="1">
    <location>
        <begin position="87"/>
        <end position="97"/>
    </location>
</feature>
<reference evidence="4" key="2">
    <citation type="submission" date="2013-12" db="EMBL/GenBank/DDBJ databases">
        <title>Evolution of pathogenesis and genome organization in the Tremellales.</title>
        <authorList>
            <person name="Cuomo C."/>
            <person name="Litvintseva A."/>
            <person name="Heitman J."/>
            <person name="Chen Y."/>
            <person name="Sun S."/>
            <person name="Springer D."/>
            <person name="Dromer F."/>
            <person name="Young S."/>
            <person name="Zeng Q."/>
            <person name="Chapman S."/>
            <person name="Gujja S."/>
            <person name="Saif S."/>
            <person name="Birren B."/>
        </authorList>
    </citation>
    <scope>NUCLEOTIDE SEQUENCE [LARGE SCALE GENOMIC DNA]</scope>
    <source>
        <strain evidence="4">CBS 10435</strain>
    </source>
</reference>
<dbReference type="Proteomes" id="UP000092583">
    <property type="component" value="Unassembled WGS sequence"/>
</dbReference>
<organism evidence="3 4">
    <name type="scientific">Kwoniella mangroviensis CBS 10435</name>
    <dbReference type="NCBI Taxonomy" id="1331196"/>
    <lineage>
        <taxon>Eukaryota</taxon>
        <taxon>Fungi</taxon>
        <taxon>Dikarya</taxon>
        <taxon>Basidiomycota</taxon>
        <taxon>Agaricomycotina</taxon>
        <taxon>Tremellomycetes</taxon>
        <taxon>Tremellales</taxon>
        <taxon>Cryptococcaceae</taxon>
        <taxon>Kwoniella</taxon>
    </lineage>
</organism>
<name>A0A1B9IFC7_9TREE</name>
<feature type="chain" id="PRO_5008628571" description="RxLR effector protein" evidence="2">
    <location>
        <begin position="25"/>
        <end position="138"/>
    </location>
</feature>
<evidence type="ECO:0000313" key="4">
    <source>
        <dbReference type="Proteomes" id="UP000092583"/>
    </source>
</evidence>
<feature type="region of interest" description="Disordered" evidence="1">
    <location>
        <begin position="25"/>
        <end position="50"/>
    </location>
</feature>
<proteinExistence type="predicted"/>
<reference evidence="3 4" key="1">
    <citation type="submission" date="2013-07" db="EMBL/GenBank/DDBJ databases">
        <title>The Genome Sequence of Kwoniella mangroviensis CBS10435.</title>
        <authorList>
            <consortium name="The Broad Institute Genome Sequencing Platform"/>
            <person name="Cuomo C."/>
            <person name="Litvintseva A."/>
            <person name="Chen Y."/>
            <person name="Heitman J."/>
            <person name="Sun S."/>
            <person name="Springer D."/>
            <person name="Dromer F."/>
            <person name="Young S.K."/>
            <person name="Zeng Q."/>
            <person name="Gargeya S."/>
            <person name="Fitzgerald M."/>
            <person name="Abouelleil A."/>
            <person name="Alvarado L."/>
            <person name="Berlin A.M."/>
            <person name="Chapman S.B."/>
            <person name="Dewar J."/>
            <person name="Goldberg J."/>
            <person name="Griggs A."/>
            <person name="Gujja S."/>
            <person name="Hansen M."/>
            <person name="Howarth C."/>
            <person name="Imamovic A."/>
            <person name="Larimer J."/>
            <person name="McCowan C."/>
            <person name="Murphy C."/>
            <person name="Pearson M."/>
            <person name="Priest M."/>
            <person name="Roberts A."/>
            <person name="Saif S."/>
            <person name="Shea T."/>
            <person name="Sykes S."/>
            <person name="Wortman J."/>
            <person name="Nusbaum C."/>
            <person name="Birren B."/>
        </authorList>
    </citation>
    <scope>NUCLEOTIDE SEQUENCE [LARGE SCALE GENOMIC DNA]</scope>
    <source>
        <strain evidence="3 4">CBS 10435</strain>
    </source>
</reference>
<evidence type="ECO:0000313" key="3">
    <source>
        <dbReference type="EMBL" id="OCF54265.1"/>
    </source>
</evidence>
<feature type="compositionally biased region" description="Low complexity" evidence="1">
    <location>
        <begin position="107"/>
        <end position="128"/>
    </location>
</feature>
<protein>
    <recommendedName>
        <fullName evidence="5">RxLR effector protein</fullName>
    </recommendedName>
</protein>
<sequence>MPMSYPNLAIILVILLSVSLSGHAAPSLPPAETKQDNSHNSPTDDDIKAPRLFNQLTPLVVIPTITLAPEVSPIETGSGADDLDQGSLEKRDNELVARKKKIKLPKTSTTTTTISYSTSTPTSTATRSFGEGESTGVL</sequence>
<feature type="signal peptide" evidence="2">
    <location>
        <begin position="1"/>
        <end position="24"/>
    </location>
</feature>
<evidence type="ECO:0000256" key="1">
    <source>
        <dbReference type="SAM" id="MobiDB-lite"/>
    </source>
</evidence>
<feature type="region of interest" description="Disordered" evidence="1">
    <location>
        <begin position="71"/>
        <end position="138"/>
    </location>
</feature>
<keyword evidence="2" id="KW-0732">Signal</keyword>
<dbReference type="EMBL" id="KV700092">
    <property type="protein sequence ID" value="OCF54265.1"/>
    <property type="molecule type" value="Genomic_DNA"/>
</dbReference>
<evidence type="ECO:0000256" key="2">
    <source>
        <dbReference type="SAM" id="SignalP"/>
    </source>
</evidence>
<accession>A0A1B9IFC7</accession>
<evidence type="ECO:0008006" key="5">
    <source>
        <dbReference type="Google" id="ProtNLM"/>
    </source>
</evidence>